<dbReference type="Gene3D" id="2.30.38.10">
    <property type="entry name" value="Luciferase, Domain 3"/>
    <property type="match status" value="1"/>
</dbReference>
<comment type="caution">
    <text evidence="5">The sequence shown here is derived from an EMBL/GenBank/DDBJ whole genome shotgun (WGS) entry which is preliminary data.</text>
</comment>
<evidence type="ECO:0000256" key="2">
    <source>
        <dbReference type="ARBA" id="ARBA00022450"/>
    </source>
</evidence>
<dbReference type="NCBIfam" id="TIGR01733">
    <property type="entry name" value="AA-adenyl-dom"/>
    <property type="match status" value="1"/>
</dbReference>
<dbReference type="InterPro" id="IPR025110">
    <property type="entry name" value="AMP-bd_C"/>
</dbReference>
<dbReference type="InterPro" id="IPR001242">
    <property type="entry name" value="Condensation_dom"/>
</dbReference>
<evidence type="ECO:0000256" key="1">
    <source>
        <dbReference type="ARBA" id="ARBA00001957"/>
    </source>
</evidence>
<accession>A0ABX0GWP1</accession>
<dbReference type="Gene3D" id="3.30.300.30">
    <property type="match status" value="1"/>
</dbReference>
<dbReference type="InterPro" id="IPR020802">
    <property type="entry name" value="TesA-like"/>
</dbReference>
<evidence type="ECO:0000313" key="5">
    <source>
        <dbReference type="EMBL" id="NHC14130.1"/>
    </source>
</evidence>
<comment type="cofactor">
    <cofactor evidence="1">
        <name>pantetheine 4'-phosphate</name>
        <dbReference type="ChEBI" id="CHEBI:47942"/>
    </cofactor>
</comment>
<dbReference type="InterPro" id="IPR006162">
    <property type="entry name" value="Ppantetheine_attach_site"/>
</dbReference>
<feature type="domain" description="Carrier" evidence="4">
    <location>
        <begin position="976"/>
        <end position="1051"/>
    </location>
</feature>
<dbReference type="Pfam" id="PF00550">
    <property type="entry name" value="PP-binding"/>
    <property type="match status" value="1"/>
</dbReference>
<dbReference type="Gene3D" id="3.30.559.30">
    <property type="entry name" value="Nonribosomal peptide synthetase, condensation domain"/>
    <property type="match status" value="1"/>
</dbReference>
<protein>
    <submittedName>
        <fullName evidence="5">Amino acid adenylation domain-containing protein</fullName>
    </submittedName>
</protein>
<organism evidence="5 6">
    <name type="scientific">Motilibacter deserti</name>
    <dbReference type="NCBI Taxonomy" id="2714956"/>
    <lineage>
        <taxon>Bacteria</taxon>
        <taxon>Bacillati</taxon>
        <taxon>Actinomycetota</taxon>
        <taxon>Actinomycetes</taxon>
        <taxon>Motilibacterales</taxon>
        <taxon>Motilibacteraceae</taxon>
        <taxon>Motilibacter</taxon>
    </lineage>
</organism>
<dbReference type="InterPro" id="IPR009081">
    <property type="entry name" value="PP-bd_ACP"/>
</dbReference>
<dbReference type="Gene3D" id="3.40.50.980">
    <property type="match status" value="2"/>
</dbReference>
<dbReference type="InterPro" id="IPR020845">
    <property type="entry name" value="AMP-binding_CS"/>
</dbReference>
<sequence>MTATEAVPAAVSGPRDEAPAKRLALTGAQRGVWFAQAIDPANPVFNTGEYLELRGALDPAALVAAAQRAVVEADALHVRFAEDGSGVPWQHRVLPEAGEMPVIDVSAEADPRQAAEDAMRRDLWRPLDLSTDAMFANALFRLGPDHWAWYHRFHHIVIDYFGMSLLSRRAAELYSALVADAAPAASRFRPLEELVAEDEAYAASARHTDDRAYWTRRLAGRPAQVGLALGSAPTSHRFTRSVAELPPGLLERLEAAAARLGTVWPQLVAAAAGVLVSRVTGCSDVVLGWPVMGRMGSVAMRVPAMVVNVPPLRLTVDDGQPLSALLAHVAAESREVARHGRYRYEDLSRDLGVVPGGPRLFGPQVNVMPFEPDLRFAGIAAVAHNLSAGPVDDLTFNVYLRGRHEGLQLEVDANPALYSPEAVRAHQRRLVHLLAALADADPDTLVGDLDALPPDERDLVVRGWNDTARPVPATTLPELFAAQAARTPTALALVPDGGRALTYVELDERASRLATVLRAHGAGPGRVVAVALDRSVDLVVSLYAAHKAGAAYLPLDPDHPADRLAFMLEDAAPVCVVCDEATAGRLPAGMATVRADDAAAKPSEDAAGSPAGPDDPAYVIYTSGSTGRPKGVVVPHRGIVNRLLWMQDAYRLGPDDRVVQKTPAGFDVSVWEFFWPLLAGATLVLARPGGHRDPAYLADLFVRARVTTAHFVPSMLQAFLDEPSAAATCGSLRRVVCSGEALPEAAVRRFHTTLPGVELHNLYGPTEASVDVTAWACRPEAPAGPVPIGRPVWNTRTYVLDQRGRPVPVGAVGELYLAGVQVADGYLNRPDLTAERFLPDPFVPGERMYRTGDLARWRFDGALDYLGRNDDQVKIRGQRIELGEIESVLQAHPCVSAAAVVAREDRPGDRYLAAYVVPAGDVDVPELRKHLARSLPDAMVPSAFVTLDALPVTVNGKLDRKALPQPVRDQSNGADVPRTPMQEILCGLFADVLGLERVGPDDGFFELGGHSLLAAQLAARVRAVLGRDVPLGSVFAAPTPRGLAQLVEQGRDGDALAGLLPLRSGGSAPALFCIHPAGGLGWCYAGLLQEVPREHPVYAVQARGLDGREALPGSLQEMAADYVRQIQAVQPTGPYHLLGWSVGGVIAHETAVRLQQAGEQVGVLALLDAYPSEQWASLPPPDESDALTALLLMAGLDPATAPLPQPLRREDVIAHLRANGSAVGGLDASTLAAVVGVVANNAALMRAHRHSGFAGDALFVAATQPVARPLFAVPDGTLDRDGWASHISGELQLMELACTHPELVRPDVLRAIASVVARRLSQAPQLLPPRSDR</sequence>
<dbReference type="PROSITE" id="PS50075">
    <property type="entry name" value="CARRIER"/>
    <property type="match status" value="1"/>
</dbReference>
<evidence type="ECO:0000256" key="3">
    <source>
        <dbReference type="ARBA" id="ARBA00022553"/>
    </source>
</evidence>
<dbReference type="SMART" id="SM00823">
    <property type="entry name" value="PKS_PP"/>
    <property type="match status" value="1"/>
</dbReference>
<dbReference type="InterPro" id="IPR036736">
    <property type="entry name" value="ACP-like_sf"/>
</dbReference>
<dbReference type="Pfam" id="PF00668">
    <property type="entry name" value="Condensation"/>
    <property type="match status" value="1"/>
</dbReference>
<keyword evidence="3" id="KW-0597">Phosphoprotein</keyword>
<dbReference type="PANTHER" id="PTHR45527:SF1">
    <property type="entry name" value="FATTY ACID SYNTHASE"/>
    <property type="match status" value="1"/>
</dbReference>
<dbReference type="InterPro" id="IPR010071">
    <property type="entry name" value="AA_adenyl_dom"/>
</dbReference>
<evidence type="ECO:0000259" key="4">
    <source>
        <dbReference type="PROSITE" id="PS50075"/>
    </source>
</evidence>
<dbReference type="PROSITE" id="PS00012">
    <property type="entry name" value="PHOSPHOPANTETHEINE"/>
    <property type="match status" value="1"/>
</dbReference>
<gene>
    <name evidence="5" type="ORF">G9H71_10085</name>
</gene>
<dbReference type="InterPro" id="IPR029058">
    <property type="entry name" value="AB_hydrolase_fold"/>
</dbReference>
<dbReference type="InterPro" id="IPR000873">
    <property type="entry name" value="AMP-dep_synth/lig_dom"/>
</dbReference>
<dbReference type="PRINTS" id="PR00154">
    <property type="entry name" value="AMPBINDING"/>
</dbReference>
<dbReference type="Pfam" id="PF00975">
    <property type="entry name" value="Thioesterase"/>
    <property type="match status" value="1"/>
</dbReference>
<dbReference type="InterPro" id="IPR001031">
    <property type="entry name" value="Thioesterase"/>
</dbReference>
<dbReference type="Pfam" id="PF00501">
    <property type="entry name" value="AMP-binding"/>
    <property type="match status" value="1"/>
</dbReference>
<dbReference type="Gene3D" id="3.30.559.10">
    <property type="entry name" value="Chloramphenicol acetyltransferase-like domain"/>
    <property type="match status" value="1"/>
</dbReference>
<proteinExistence type="predicted"/>
<dbReference type="SMART" id="SM00824">
    <property type="entry name" value="PKS_TE"/>
    <property type="match status" value="1"/>
</dbReference>
<dbReference type="Pfam" id="PF13193">
    <property type="entry name" value="AMP-binding_C"/>
    <property type="match status" value="1"/>
</dbReference>
<dbReference type="SUPFAM" id="SSF47336">
    <property type="entry name" value="ACP-like"/>
    <property type="match status" value="1"/>
</dbReference>
<evidence type="ECO:0000313" key="6">
    <source>
        <dbReference type="Proteomes" id="UP000800981"/>
    </source>
</evidence>
<dbReference type="Proteomes" id="UP000800981">
    <property type="component" value="Unassembled WGS sequence"/>
</dbReference>
<dbReference type="SUPFAM" id="SSF56801">
    <property type="entry name" value="Acetyl-CoA synthetase-like"/>
    <property type="match status" value="1"/>
</dbReference>
<dbReference type="InterPro" id="IPR020459">
    <property type="entry name" value="AMP-binding"/>
</dbReference>
<dbReference type="PANTHER" id="PTHR45527">
    <property type="entry name" value="NONRIBOSOMAL PEPTIDE SYNTHETASE"/>
    <property type="match status" value="1"/>
</dbReference>
<dbReference type="PROSITE" id="PS00455">
    <property type="entry name" value="AMP_BINDING"/>
    <property type="match status" value="1"/>
</dbReference>
<dbReference type="RefSeq" id="WP_166281348.1">
    <property type="nucleotide sequence ID" value="NZ_JAANNP010000004.1"/>
</dbReference>
<dbReference type="InterPro" id="IPR020806">
    <property type="entry name" value="PKS_PP-bd"/>
</dbReference>
<dbReference type="InterPro" id="IPR045851">
    <property type="entry name" value="AMP-bd_C_sf"/>
</dbReference>
<dbReference type="InterPro" id="IPR023213">
    <property type="entry name" value="CAT-like_dom_sf"/>
</dbReference>
<keyword evidence="2" id="KW-0596">Phosphopantetheine</keyword>
<dbReference type="Gene3D" id="3.40.50.1820">
    <property type="entry name" value="alpha/beta hydrolase"/>
    <property type="match status" value="1"/>
</dbReference>
<reference evidence="5 6" key="1">
    <citation type="submission" date="2020-03" db="EMBL/GenBank/DDBJ databases">
        <title>Two novel Motilibacter sp.</title>
        <authorList>
            <person name="Liu S."/>
        </authorList>
    </citation>
    <scope>NUCLEOTIDE SEQUENCE [LARGE SCALE GENOMIC DNA]</scope>
    <source>
        <strain evidence="5 6">E257</strain>
    </source>
</reference>
<dbReference type="SUPFAM" id="SSF52777">
    <property type="entry name" value="CoA-dependent acyltransferases"/>
    <property type="match status" value="2"/>
</dbReference>
<dbReference type="CDD" id="cd17646">
    <property type="entry name" value="A_NRPS_AB3403-like"/>
    <property type="match status" value="1"/>
</dbReference>
<keyword evidence="6" id="KW-1185">Reference proteome</keyword>
<dbReference type="EMBL" id="JAANNP010000004">
    <property type="protein sequence ID" value="NHC14130.1"/>
    <property type="molecule type" value="Genomic_DNA"/>
</dbReference>
<name>A0ABX0GWP1_9ACTN</name>
<dbReference type="SUPFAM" id="SSF53474">
    <property type="entry name" value="alpha/beta-Hydrolases"/>
    <property type="match status" value="1"/>
</dbReference>